<reference evidence="2 3" key="1">
    <citation type="submission" date="2019-08" db="EMBL/GenBank/DDBJ databases">
        <title>Bacillus genomes from the desert of Cuatro Cienegas, Coahuila.</title>
        <authorList>
            <person name="Olmedo-Alvarez G."/>
        </authorList>
    </citation>
    <scope>NUCLEOTIDE SEQUENCE [LARGE SCALE GENOMIC DNA]</scope>
    <source>
        <strain evidence="2 3">CH88_3T</strain>
    </source>
</reference>
<gene>
    <name evidence="2" type="ORF">FZC74_06740</name>
</gene>
<evidence type="ECO:0000313" key="3">
    <source>
        <dbReference type="Proteomes" id="UP000323393"/>
    </source>
</evidence>
<dbReference type="EMBL" id="VTEU01000002">
    <property type="protein sequence ID" value="TYS59848.1"/>
    <property type="molecule type" value="Genomic_DNA"/>
</dbReference>
<dbReference type="AlphaFoldDB" id="A0AA94WP76"/>
<accession>A0AA94WP76</accession>
<evidence type="ECO:0000313" key="2">
    <source>
        <dbReference type="EMBL" id="TYS59848.1"/>
    </source>
</evidence>
<dbReference type="RefSeq" id="WP_148965330.1">
    <property type="nucleotide sequence ID" value="NZ_VTEU01000002.1"/>
</dbReference>
<feature type="compositionally biased region" description="Acidic residues" evidence="1">
    <location>
        <begin position="20"/>
        <end position="54"/>
    </location>
</feature>
<protein>
    <submittedName>
        <fullName evidence="2">Uncharacterized protein</fullName>
    </submittedName>
</protein>
<proteinExistence type="predicted"/>
<organism evidence="2 3">
    <name type="scientific">Sutcliffiella horikoshii</name>
    <dbReference type="NCBI Taxonomy" id="79883"/>
    <lineage>
        <taxon>Bacteria</taxon>
        <taxon>Bacillati</taxon>
        <taxon>Bacillota</taxon>
        <taxon>Bacilli</taxon>
        <taxon>Bacillales</taxon>
        <taxon>Bacillaceae</taxon>
        <taxon>Sutcliffiella</taxon>
    </lineage>
</organism>
<feature type="region of interest" description="Disordered" evidence="1">
    <location>
        <begin position="1"/>
        <end position="55"/>
    </location>
</feature>
<evidence type="ECO:0000256" key="1">
    <source>
        <dbReference type="SAM" id="MobiDB-lite"/>
    </source>
</evidence>
<sequence>MGCQEETVSETPNTANQEETKEEEVVEEAPVEDEETEEEIQEEETEEETPEEETVAAPMEWQGNWIISAEPFMFGNIRIYEETDEGFHFDIRTAAEQDFKEMKNIYAEKDGQVATSEAIETGCVLTFTMENEQVQVKESDECADSTIAVDFNHSFIMPDTYVIDEHFVASIKEGKLSPDGFGIGDSIDAVEQELGEPEAHISPNGGLFRIYSDIGYGTDVYGGDGTIGALMVVRPEERTPEEIKELLGEPEGEGISELDGFYYLYYIIEDKYKMYLDFDPEKKTLDRFSLGIL</sequence>
<comment type="caution">
    <text evidence="2">The sequence shown here is derived from an EMBL/GenBank/DDBJ whole genome shotgun (WGS) entry which is preliminary data.</text>
</comment>
<name>A0AA94WP76_9BACI</name>
<dbReference type="Proteomes" id="UP000323393">
    <property type="component" value="Unassembled WGS sequence"/>
</dbReference>